<accession>A0AAP3NQI5</accession>
<protein>
    <submittedName>
        <fullName evidence="1">Uncharacterized protein</fullName>
    </submittedName>
</protein>
<dbReference type="Proteomes" id="UP001210999">
    <property type="component" value="Unassembled WGS sequence"/>
</dbReference>
<organism evidence="1 2">
    <name type="scientific">Phocaeicola vulgatus</name>
    <name type="common">Bacteroides vulgatus</name>
    <dbReference type="NCBI Taxonomy" id="821"/>
    <lineage>
        <taxon>Bacteria</taxon>
        <taxon>Pseudomonadati</taxon>
        <taxon>Bacteroidota</taxon>
        <taxon>Bacteroidia</taxon>
        <taxon>Bacteroidales</taxon>
        <taxon>Bacteroidaceae</taxon>
        <taxon>Phocaeicola</taxon>
    </lineage>
</organism>
<gene>
    <name evidence="1" type="ORF">PL594_20830</name>
</gene>
<sequence length="72" mass="8435">MNMYRMMRKAFSKLLSYKFWSFTAAVVTVLMAVPVIKEYMKGNPEIEVTVGGYIVNKNNEINLYYVIPSFFH</sequence>
<name>A0AAP3NQI5_PHOVU</name>
<reference evidence="1" key="1">
    <citation type="submission" date="2023-01" db="EMBL/GenBank/DDBJ databases">
        <title>Human gut microbiome strain richness.</title>
        <authorList>
            <person name="Chen-Liaw A."/>
        </authorList>
    </citation>
    <scope>NUCLEOTIDE SEQUENCE</scope>
    <source>
        <strain evidence="1">H9_m1001271B151109d0_201107</strain>
    </source>
</reference>
<dbReference type="AlphaFoldDB" id="A0AAP3NQI5"/>
<dbReference type="EMBL" id="JAQKEI010000040">
    <property type="protein sequence ID" value="MDB0853943.1"/>
    <property type="molecule type" value="Genomic_DNA"/>
</dbReference>
<comment type="caution">
    <text evidence="1">The sequence shown here is derived from an EMBL/GenBank/DDBJ whole genome shotgun (WGS) entry which is preliminary data.</text>
</comment>
<evidence type="ECO:0000313" key="1">
    <source>
        <dbReference type="EMBL" id="MDB0853943.1"/>
    </source>
</evidence>
<dbReference type="RefSeq" id="WP_138287229.1">
    <property type="nucleotide sequence ID" value="NZ_DAWEEQ010000078.1"/>
</dbReference>
<evidence type="ECO:0000313" key="2">
    <source>
        <dbReference type="Proteomes" id="UP001210999"/>
    </source>
</evidence>
<proteinExistence type="predicted"/>